<name>A0A223HWD1_THETR</name>
<feature type="transmembrane region" description="Helical" evidence="2">
    <location>
        <begin position="6"/>
        <end position="24"/>
    </location>
</feature>
<feature type="compositionally biased region" description="Basic and acidic residues" evidence="1">
    <location>
        <begin position="228"/>
        <end position="255"/>
    </location>
</feature>
<dbReference type="AlphaFoldDB" id="A0A223HWD1"/>
<proteinExistence type="predicted"/>
<dbReference type="EMBL" id="CP016893">
    <property type="protein sequence ID" value="AST56781.1"/>
    <property type="molecule type" value="Genomic_DNA"/>
</dbReference>
<evidence type="ECO:0000256" key="2">
    <source>
        <dbReference type="SAM" id="Phobius"/>
    </source>
</evidence>
<evidence type="ECO:0000313" key="4">
    <source>
        <dbReference type="Proteomes" id="UP000214975"/>
    </source>
</evidence>
<dbReference type="RefSeq" id="WP_094396853.1">
    <property type="nucleotide sequence ID" value="NZ_CP016893.1"/>
</dbReference>
<feature type="compositionally biased region" description="Basic and acidic residues" evidence="1">
    <location>
        <begin position="334"/>
        <end position="345"/>
    </location>
</feature>
<reference evidence="3 4" key="1">
    <citation type="submission" date="2016-08" db="EMBL/GenBank/DDBJ databases">
        <title>A novel genetic cassette of butanologenic Thermoanaerobacterium thermosaccharolyticum that directly convert cellulose to butanol.</title>
        <authorList>
            <person name="Li T."/>
            <person name="He J."/>
        </authorList>
    </citation>
    <scope>NUCLEOTIDE SEQUENCE [LARGE SCALE GENOMIC DNA]</scope>
    <source>
        <strain evidence="3 4">TG57</strain>
    </source>
</reference>
<evidence type="ECO:0000256" key="1">
    <source>
        <dbReference type="SAM" id="MobiDB-lite"/>
    </source>
</evidence>
<keyword evidence="2" id="KW-0472">Membrane</keyword>
<evidence type="ECO:0000313" key="3">
    <source>
        <dbReference type="EMBL" id="AST56781.1"/>
    </source>
</evidence>
<sequence>MDKERLLKVLIIELFIIFFIRFQIFDGISFEKEKLLLKKKEENEVTEYEETYQNKQDNKLESKTDDEIKSNLDIFEIIEKGKNFMGSVKPYLHRREQYYIDIFTKIAEILECHKQLIEYQNQGTEIQEDHFDQIGMLKAVKPYMKEDKQIIIDKFIKLHEGIQNLNEKMKKYEIEDNKNNVIDKILDIFEALKPVIPDDKQDMAEKIIKNIKLVEALNKAENIMNSKKSVDKDKKEGNTESKTRSDSADTPKNIEKAEEIESDVNNLNEIADVHEDADDGNEDGEKQNLGLTSQQSAVVDSLKSMLTKEQQQFMYNMINYLKQQSANGDTNSDINDKKDVDDAGN</sequence>
<dbReference type="Proteomes" id="UP000214975">
    <property type="component" value="Chromosome"/>
</dbReference>
<keyword evidence="2" id="KW-0812">Transmembrane</keyword>
<organism evidence="3 4">
    <name type="scientific">Thermoanaerobacterium thermosaccharolyticum</name>
    <name type="common">Clostridium thermosaccharolyticum</name>
    <dbReference type="NCBI Taxonomy" id="1517"/>
    <lineage>
        <taxon>Bacteria</taxon>
        <taxon>Bacillati</taxon>
        <taxon>Bacillota</taxon>
        <taxon>Clostridia</taxon>
        <taxon>Thermoanaerobacterales</taxon>
        <taxon>Thermoanaerobacteraceae</taxon>
        <taxon>Thermoanaerobacterium</taxon>
    </lineage>
</organism>
<keyword evidence="2" id="KW-1133">Transmembrane helix</keyword>
<gene>
    <name evidence="3" type="ORF">Thert_00607</name>
</gene>
<accession>A0A223HWD1</accession>
<feature type="region of interest" description="Disordered" evidence="1">
    <location>
        <begin position="227"/>
        <end position="255"/>
    </location>
</feature>
<protein>
    <submittedName>
        <fullName evidence="3">Uncharacterized protein</fullName>
    </submittedName>
</protein>
<feature type="region of interest" description="Disordered" evidence="1">
    <location>
        <begin position="325"/>
        <end position="345"/>
    </location>
</feature>